<proteinExistence type="predicted"/>
<dbReference type="EMBL" id="JASCTH010000017">
    <property type="protein sequence ID" value="MDI6101889.1"/>
    <property type="molecule type" value="Genomic_DNA"/>
</dbReference>
<keyword evidence="2" id="KW-1185">Reference proteome</keyword>
<reference evidence="1 2" key="1">
    <citation type="submission" date="2023-05" db="EMBL/GenBank/DDBJ databases">
        <title>Actinoplanes sp. NEAU-A12 genome sequencing.</title>
        <authorList>
            <person name="Wang Z.-S."/>
        </authorList>
    </citation>
    <scope>NUCLEOTIDE SEQUENCE [LARGE SCALE GENOMIC DNA]</scope>
    <source>
        <strain evidence="1 2">NEAU-A12</strain>
    </source>
</reference>
<dbReference type="Proteomes" id="UP001241758">
    <property type="component" value="Unassembled WGS sequence"/>
</dbReference>
<protein>
    <submittedName>
        <fullName evidence="1">Uncharacterized protein</fullName>
    </submittedName>
</protein>
<evidence type="ECO:0000313" key="2">
    <source>
        <dbReference type="Proteomes" id="UP001241758"/>
    </source>
</evidence>
<sequence>MTAYDNLTPEQRRLYDQAQQTAFATGDYSTEALQDLPGSSHDKARVTEALGGATPTLAQTSMAAVKRLTDRVRANDDEF</sequence>
<gene>
    <name evidence="1" type="ORF">QLQ12_25040</name>
</gene>
<accession>A0ABT6WQ95</accession>
<organism evidence="1 2">
    <name type="scientific">Actinoplanes sandaracinus</name>
    <dbReference type="NCBI Taxonomy" id="3045177"/>
    <lineage>
        <taxon>Bacteria</taxon>
        <taxon>Bacillati</taxon>
        <taxon>Actinomycetota</taxon>
        <taxon>Actinomycetes</taxon>
        <taxon>Micromonosporales</taxon>
        <taxon>Micromonosporaceae</taxon>
        <taxon>Actinoplanes</taxon>
    </lineage>
</organism>
<dbReference type="RefSeq" id="WP_282762888.1">
    <property type="nucleotide sequence ID" value="NZ_JASCTH010000017.1"/>
</dbReference>
<comment type="caution">
    <text evidence="1">The sequence shown here is derived from an EMBL/GenBank/DDBJ whole genome shotgun (WGS) entry which is preliminary data.</text>
</comment>
<evidence type="ECO:0000313" key="1">
    <source>
        <dbReference type="EMBL" id="MDI6101889.1"/>
    </source>
</evidence>
<name>A0ABT6WQ95_9ACTN</name>